<name>A0A9X2PC45_9HYPH</name>
<dbReference type="SUPFAM" id="SSF51445">
    <property type="entry name" value="(Trans)glycosidases"/>
    <property type="match status" value="1"/>
</dbReference>
<dbReference type="InterPro" id="IPR032876">
    <property type="entry name" value="J_dom"/>
</dbReference>
<evidence type="ECO:0000259" key="3">
    <source>
        <dbReference type="Pfam" id="PF13550"/>
    </source>
</evidence>
<dbReference type="Pfam" id="PF23666">
    <property type="entry name" value="Rcc01698_C"/>
    <property type="match status" value="1"/>
</dbReference>
<dbReference type="CDD" id="cd19607">
    <property type="entry name" value="GTA_TIM-barrel-like"/>
    <property type="match status" value="1"/>
</dbReference>
<reference evidence="5" key="1">
    <citation type="submission" date="2022-08" db="EMBL/GenBank/DDBJ databases">
        <authorList>
            <person name="Li F."/>
        </authorList>
    </citation>
    <scope>NUCLEOTIDE SEQUENCE</scope>
    <source>
        <strain evidence="5">MQZ15Z-1</strain>
    </source>
</reference>
<feature type="domain" description="Rcc01698-like C-terminal" evidence="4">
    <location>
        <begin position="1045"/>
        <end position="1143"/>
    </location>
</feature>
<dbReference type="InterPro" id="IPR017853">
    <property type="entry name" value="GH"/>
</dbReference>
<feature type="domain" description="Tip attachment protein J" evidence="3">
    <location>
        <begin position="790"/>
        <end position="953"/>
    </location>
</feature>
<feature type="domain" description="GTA TIM-barrel-like" evidence="2">
    <location>
        <begin position="436"/>
        <end position="732"/>
    </location>
</feature>
<sequence length="1299" mass="137096">MATLLLGAAGAAVGGALLGPIGAVAGRAIGALGGAALDNMLFTRGRRIEGPRLDDIGTMTSTEGAPIPRLYGRARLSGQVIWAAPVEEVVSTQVQSGGKGGTSFGPSTTTTTYAYFASFAVGLCEGPVNRIARIWADGQLLDTQGLTLRVHTGGEGQLPDPLIEAIEGTPPAYRGLAYLVFERLALGDFGNRLPQITVEVERAVGELEKRITAMTLIPGATEFGYDTREIRRVERPGVYEPENRHTTLADTDFEAALDHLLALCPNLRRVALVVSWFGDDLRAGQCRVRPGVERRDKPASATDEVKWKVAGEIRAGAYLVSQYGGHPAYGGTPSDESVMRAIQRLNARGLAVTLYPFVMMDVPVGNTLPDPWSGAGAQPTYPWRGRITCDPAPGRPGSPDATATAGAQVAALFGSAAASDYAIAGGQVIYSGPEEWTLRRMALHYAKLSVLAGGVEAILIGSEMAALTRVRSASGVYPAVDAYAALAAQVKAVVGAGTNVGYAADWTEYTTHVLDGGAEVRFPLDPLWASAAIDFVGIDWYAPVADWRDGDAHLDAADFESGYDRAYLAANVRGGEGFDWYYPDDTARLTQSRVPITDGAYGEPWVFRQKDIAAWWGSAHHERAGGVRSATPTAWVPGSKPVRLTEFGCAAVDKGANRPSVFPDPKSVESGLPPFSNGQRDDLMQRRHLEATLDAFATTAANPPAGLPSGRMLEADSLYAWTWDARPYPVFPLAREVWADGANWETGHWLSGRLGSAPLAELCAQLAADFGIAGLDSSTLRGVVDGYVVDRPMSVRAALEPLASAFAFDLVGDGPTLRLVPRGGAAAAVVGDDDIATGEDVPAPSFTRTAESELPRSMTLSFVDGTADYRRITAGSRRLAGQARADSALDIAMVAPSGLASGLAEMALQDAWAGRESVRFALPPSFLALEPGDVLRLDRDGRSRLLEITEIEDREARLVSARGIDPSVLALAVRSSRTATIALPAAAGPPEALVMGLPTLSSSDPAPVLAHLAAFAAPWPGALAVWRSLDGASFERIETVVAASPMGETLTELAPGPNWHWNRGASLDVELYGGALAAASDEAVLGGANALVLRAPDGGVEILQFQDAELIGASRWRLRGLLRGQLGTEARSRASWPAGTRLVRLDANLVPVATGLDLLGRSVTYRVGRADRDHGDAAASEVSASIGPAALLPLAPVHARARRTEAGIELSWIRRTRIDGDSWELVEVPLGEASEAYRVELLNGTDVVRSATVGAPPVVYGAADELADFGAPQSYLDVRIAQVSASVGPGTALETRVRL</sequence>
<gene>
    <name evidence="5" type="ORF">NVS89_03630</name>
</gene>
<dbReference type="RefSeq" id="WP_258731124.1">
    <property type="nucleotide sequence ID" value="NZ_JANTHZ010000001.1"/>
</dbReference>
<evidence type="ECO:0000313" key="6">
    <source>
        <dbReference type="Proteomes" id="UP001151088"/>
    </source>
</evidence>
<dbReference type="InterPro" id="IPR025195">
    <property type="entry name" value="GTA_TIM_dom"/>
</dbReference>
<evidence type="ECO:0000259" key="2">
    <source>
        <dbReference type="Pfam" id="PF13547"/>
    </source>
</evidence>
<dbReference type="Gene3D" id="3.20.20.80">
    <property type="entry name" value="Glycosidases"/>
    <property type="match status" value="1"/>
</dbReference>
<dbReference type="Pfam" id="PF13547">
    <property type="entry name" value="GTA_TIM"/>
    <property type="match status" value="1"/>
</dbReference>
<dbReference type="InterPro" id="IPR056490">
    <property type="entry name" value="Rcc01698_C"/>
</dbReference>
<keyword evidence="6" id="KW-1185">Reference proteome</keyword>
<dbReference type="Pfam" id="PF13550">
    <property type="entry name" value="Phage-tail_3"/>
    <property type="match status" value="1"/>
</dbReference>
<dbReference type="Proteomes" id="UP001151088">
    <property type="component" value="Unassembled WGS sequence"/>
</dbReference>
<evidence type="ECO:0000256" key="1">
    <source>
        <dbReference type="SAM" id="MobiDB-lite"/>
    </source>
</evidence>
<proteinExistence type="predicted"/>
<keyword evidence="5" id="KW-0378">Hydrolase</keyword>
<evidence type="ECO:0000313" key="5">
    <source>
        <dbReference type="EMBL" id="MCS0494176.1"/>
    </source>
</evidence>
<organism evidence="5 6">
    <name type="scientific">Ancylobacter mangrovi</name>
    <dbReference type="NCBI Taxonomy" id="2972472"/>
    <lineage>
        <taxon>Bacteria</taxon>
        <taxon>Pseudomonadati</taxon>
        <taxon>Pseudomonadota</taxon>
        <taxon>Alphaproteobacteria</taxon>
        <taxon>Hyphomicrobiales</taxon>
        <taxon>Xanthobacteraceae</taxon>
        <taxon>Ancylobacter</taxon>
    </lineage>
</organism>
<dbReference type="GO" id="GO:0016787">
    <property type="term" value="F:hydrolase activity"/>
    <property type="evidence" value="ECO:0007669"/>
    <property type="project" value="UniProtKB-KW"/>
</dbReference>
<protein>
    <submittedName>
        <fullName evidence="5">Glycoside hydrolase/phage tail family protein</fullName>
    </submittedName>
</protein>
<comment type="caution">
    <text evidence="5">The sequence shown here is derived from an EMBL/GenBank/DDBJ whole genome shotgun (WGS) entry which is preliminary data.</text>
</comment>
<evidence type="ECO:0000259" key="4">
    <source>
        <dbReference type="Pfam" id="PF23666"/>
    </source>
</evidence>
<dbReference type="EMBL" id="JANTHZ010000001">
    <property type="protein sequence ID" value="MCS0494176.1"/>
    <property type="molecule type" value="Genomic_DNA"/>
</dbReference>
<accession>A0A9X2PC45</accession>
<feature type="region of interest" description="Disordered" evidence="1">
    <location>
        <begin position="658"/>
        <end position="679"/>
    </location>
</feature>